<dbReference type="FunFam" id="3.40.50.460:FF:000002">
    <property type="entry name" value="ATP-dependent 6-phosphofructokinase"/>
    <property type="match status" value="1"/>
</dbReference>
<dbReference type="AlphaFoldDB" id="A0A7X6DSN2"/>
<evidence type="ECO:0000256" key="6">
    <source>
        <dbReference type="ARBA" id="ARBA00022723"/>
    </source>
</evidence>
<dbReference type="NCBIfam" id="NF002872">
    <property type="entry name" value="PRK03202.1"/>
    <property type="match status" value="1"/>
</dbReference>
<comment type="catalytic activity">
    <reaction evidence="10">
        <text>beta-D-fructose 6-phosphate + ATP = beta-D-fructose 1,6-bisphosphate + ADP + H(+)</text>
        <dbReference type="Rhea" id="RHEA:16109"/>
        <dbReference type="ChEBI" id="CHEBI:15378"/>
        <dbReference type="ChEBI" id="CHEBI:30616"/>
        <dbReference type="ChEBI" id="CHEBI:32966"/>
        <dbReference type="ChEBI" id="CHEBI:57634"/>
        <dbReference type="ChEBI" id="CHEBI:456216"/>
        <dbReference type="EC" id="2.7.1.11"/>
    </reaction>
</comment>
<keyword evidence="7 10" id="KW-0418">Kinase</keyword>
<dbReference type="GO" id="GO:0061621">
    <property type="term" value="P:canonical glycolysis"/>
    <property type="evidence" value="ECO:0007669"/>
    <property type="project" value="TreeGrafter"/>
</dbReference>
<comment type="similarity">
    <text evidence="10">Belongs to the phosphofructokinase type A (PFKA) family. Mixed-substrate PFK group III subfamily.</text>
</comment>
<dbReference type="GO" id="GO:0030388">
    <property type="term" value="P:fructose 1,6-bisphosphate metabolic process"/>
    <property type="evidence" value="ECO:0007669"/>
    <property type="project" value="TreeGrafter"/>
</dbReference>
<dbReference type="Pfam" id="PF00365">
    <property type="entry name" value="PFK"/>
    <property type="match status" value="1"/>
</dbReference>
<keyword evidence="6 10" id="KW-0479">Metal-binding</keyword>
<evidence type="ECO:0000256" key="1">
    <source>
        <dbReference type="ARBA" id="ARBA00001946"/>
    </source>
</evidence>
<evidence type="ECO:0000256" key="3">
    <source>
        <dbReference type="ARBA" id="ARBA00004679"/>
    </source>
</evidence>
<dbReference type="GO" id="GO:0016208">
    <property type="term" value="F:AMP binding"/>
    <property type="evidence" value="ECO:0007669"/>
    <property type="project" value="TreeGrafter"/>
</dbReference>
<feature type="site" description="Important for substrate specificity; cannot use PPi as phosphoryl donor" evidence="10">
    <location>
        <position position="116"/>
    </location>
</feature>
<dbReference type="GO" id="GO:0047334">
    <property type="term" value="F:diphosphate-fructose-6-phosphate 1-phosphotransferase activity"/>
    <property type="evidence" value="ECO:0007669"/>
    <property type="project" value="InterPro"/>
</dbReference>
<keyword evidence="5 10" id="KW-0808">Transferase</keyword>
<gene>
    <name evidence="10" type="primary">pfkA</name>
    <name evidence="12" type="ORF">MNODULE_18150</name>
</gene>
<reference evidence="12 13" key="1">
    <citation type="journal article" date="2020" name="Nature">
        <title>Bacterial chemolithoautotrophy via manganese oxidation.</title>
        <authorList>
            <person name="Yu H."/>
            <person name="Leadbetter J.R."/>
        </authorList>
    </citation>
    <scope>NUCLEOTIDE SEQUENCE [LARGE SCALE GENOMIC DNA]</scope>
    <source>
        <strain evidence="12 13">Mn-1</strain>
    </source>
</reference>
<dbReference type="GO" id="GO:0006002">
    <property type="term" value="P:fructose 6-phosphate metabolic process"/>
    <property type="evidence" value="ECO:0007669"/>
    <property type="project" value="InterPro"/>
</dbReference>
<dbReference type="InterPro" id="IPR000023">
    <property type="entry name" value="Phosphofructokinase_dom"/>
</dbReference>
<dbReference type="HAMAP" id="MF_01976">
    <property type="entry name" value="Phosphofructokinase_III"/>
    <property type="match status" value="1"/>
</dbReference>
<feature type="binding site" description="in other chain" evidence="10">
    <location>
        <begin position="283"/>
        <end position="286"/>
    </location>
    <ligand>
        <name>substrate</name>
        <note>ligand shared between dimeric partners</note>
    </ligand>
</feature>
<feature type="active site" description="Proton acceptor" evidence="10">
    <location>
        <position position="139"/>
    </location>
</feature>
<dbReference type="InterPro" id="IPR022953">
    <property type="entry name" value="ATP_PFK"/>
</dbReference>
<evidence type="ECO:0000259" key="11">
    <source>
        <dbReference type="Pfam" id="PF00365"/>
    </source>
</evidence>
<feature type="binding site" evidence="10">
    <location>
        <position position="115"/>
    </location>
    <ligand>
        <name>Mg(2+)</name>
        <dbReference type="ChEBI" id="CHEBI:18420"/>
        <note>catalytic</note>
    </ligand>
</feature>
<organism evidence="12 13">
    <name type="scientific">Candidatus Manganitrophus noduliformans</name>
    <dbReference type="NCBI Taxonomy" id="2606439"/>
    <lineage>
        <taxon>Bacteria</taxon>
        <taxon>Pseudomonadati</taxon>
        <taxon>Nitrospirota</taxon>
        <taxon>Nitrospiria</taxon>
        <taxon>Candidatus Troglogloeales</taxon>
        <taxon>Candidatus Manganitrophaceae</taxon>
        <taxon>Candidatus Manganitrophus</taxon>
    </lineage>
</organism>
<evidence type="ECO:0000256" key="5">
    <source>
        <dbReference type="ARBA" id="ARBA00022679"/>
    </source>
</evidence>
<dbReference type="Proteomes" id="UP000534783">
    <property type="component" value="Unassembled WGS sequence"/>
</dbReference>
<sequence length="359" mass="37975">MKIGVLTGGGDAPGLNAVIRAIVKSSKVKYNCEVLGIEEGFDGLLSPVKVRAMTPWTIRGILPTGGTVLGTTSTINPMEMTKKIDGKEQQVDLSGELKKNVEELGLSGLIVIGGDGTLKIADNLYKLGVPTIGIPKTIDNDIPATDVTFGFQTAVNTATEALDKLHTTAESHHRVIVVEVMGRYVGWIALEAGIAGGADVILIPEIPFQIDQVCKKIVARYEQGSRFSIVVVAEGAKPLGGEMSVIKRSETGYALRLGGIGNKVGEEIGGCTKMDVRVTVLGHIQRGGSPTPYDRILATRFGVAAMDLFAQGRFGEMVCLKGDEICSVPLSEATRGLKFVPADGERVRAAEALGISFGR</sequence>
<feature type="binding site" evidence="10">
    <location>
        <position position="10"/>
    </location>
    <ligand>
        <name>ATP</name>
        <dbReference type="ChEBI" id="CHEBI:30616"/>
    </ligand>
</feature>
<comment type="subunit">
    <text evidence="10">Homodimer or homotetramer.</text>
</comment>
<feature type="binding site" description="in other chain" evidence="10">
    <location>
        <begin position="181"/>
        <end position="183"/>
    </location>
    <ligand>
        <name>substrate</name>
        <note>ligand shared between dimeric partners</note>
    </ligand>
</feature>
<comment type="caution">
    <text evidence="10">Lacks conserved residue(s) required for the propagation of feature annotation.</text>
</comment>
<evidence type="ECO:0000256" key="9">
    <source>
        <dbReference type="ARBA" id="ARBA00023152"/>
    </source>
</evidence>
<evidence type="ECO:0000313" key="12">
    <source>
        <dbReference type="EMBL" id="NKE72676.1"/>
    </source>
</evidence>
<keyword evidence="10" id="KW-0067">ATP-binding</keyword>
<feature type="binding site" evidence="10">
    <location>
        <begin position="114"/>
        <end position="117"/>
    </location>
    <ligand>
        <name>ATP</name>
        <dbReference type="ChEBI" id="CHEBI:30616"/>
    </ligand>
</feature>
<dbReference type="NCBIfam" id="TIGR02483">
    <property type="entry name" value="PFK_mixed"/>
    <property type="match status" value="1"/>
</dbReference>
<accession>A0A7X6DSN2</accession>
<evidence type="ECO:0000313" key="13">
    <source>
        <dbReference type="Proteomes" id="UP000534783"/>
    </source>
</evidence>
<proteinExistence type="inferred from homology"/>
<dbReference type="InterPro" id="IPR035966">
    <property type="entry name" value="PKF_sf"/>
</dbReference>
<dbReference type="GO" id="GO:0003872">
    <property type="term" value="F:6-phosphofructokinase activity"/>
    <property type="evidence" value="ECO:0007669"/>
    <property type="project" value="UniProtKB-UniRule"/>
</dbReference>
<evidence type="ECO:0000256" key="2">
    <source>
        <dbReference type="ARBA" id="ARBA00004496"/>
    </source>
</evidence>
<dbReference type="InterPro" id="IPR015912">
    <property type="entry name" value="Phosphofructokinase_CS"/>
</dbReference>
<keyword evidence="10" id="KW-0547">Nucleotide-binding</keyword>
<dbReference type="GO" id="GO:0005945">
    <property type="term" value="C:6-phosphofructokinase complex"/>
    <property type="evidence" value="ECO:0007669"/>
    <property type="project" value="TreeGrafter"/>
</dbReference>
<dbReference type="InterPro" id="IPR012829">
    <property type="entry name" value="Phosphofructokinase_III"/>
</dbReference>
<comment type="cofactor">
    <cofactor evidence="1 10">
        <name>Mg(2+)</name>
        <dbReference type="ChEBI" id="CHEBI:18420"/>
    </cofactor>
</comment>
<name>A0A7X6DSN2_9BACT</name>
<comment type="caution">
    <text evidence="12">The sequence shown here is derived from an EMBL/GenBank/DDBJ whole genome shotgun (WGS) entry which is preliminary data.</text>
</comment>
<dbReference type="Gene3D" id="3.40.50.450">
    <property type="match status" value="1"/>
</dbReference>
<dbReference type="PROSITE" id="PS00433">
    <property type="entry name" value="PHOSPHOFRUCTOKINASE"/>
    <property type="match status" value="1"/>
</dbReference>
<keyword evidence="9 10" id="KW-0324">Glycolysis</keyword>
<protein>
    <recommendedName>
        <fullName evidence="10">ATP-dependent 6-phosphofructokinase</fullName>
        <shortName evidence="10">ATP-PFK</shortName>
        <shortName evidence="10">Phosphofructokinase</shortName>
        <ecNumber evidence="10">2.7.1.11</ecNumber>
    </recommendedName>
    <alternativeName>
        <fullName evidence="10">Phosphohexokinase</fullName>
    </alternativeName>
</protein>
<comment type="subcellular location">
    <subcellularLocation>
        <location evidence="2 10">Cytoplasm</location>
    </subcellularLocation>
</comment>
<dbReference type="RefSeq" id="WP_168062621.1">
    <property type="nucleotide sequence ID" value="NZ_VTOW01000004.1"/>
</dbReference>
<dbReference type="GO" id="GO:0042802">
    <property type="term" value="F:identical protein binding"/>
    <property type="evidence" value="ECO:0007669"/>
    <property type="project" value="TreeGrafter"/>
</dbReference>
<dbReference type="UniPathway" id="UPA00109">
    <property type="reaction ID" value="UER00182"/>
</dbReference>
<feature type="binding site" description="in other chain" evidence="10">
    <location>
        <begin position="137"/>
        <end position="139"/>
    </location>
    <ligand>
        <name>substrate</name>
        <note>ligand shared between dimeric partners</note>
    </ligand>
</feature>
<feature type="binding site" evidence="10">
    <location>
        <position position="174"/>
    </location>
    <ligand>
        <name>substrate</name>
        <note>ligand shared between dimeric partners</note>
    </ligand>
</feature>
<dbReference type="EMBL" id="VTOW01000004">
    <property type="protein sequence ID" value="NKE72676.1"/>
    <property type="molecule type" value="Genomic_DNA"/>
</dbReference>
<evidence type="ECO:0000256" key="10">
    <source>
        <dbReference type="HAMAP-Rule" id="MF_01976"/>
    </source>
</evidence>
<evidence type="ECO:0000256" key="7">
    <source>
        <dbReference type="ARBA" id="ARBA00022777"/>
    </source>
</evidence>
<dbReference type="PIRSF" id="PIRSF000532">
    <property type="entry name" value="ATP_PFK_prok"/>
    <property type="match status" value="1"/>
</dbReference>
<feature type="binding site" description="in other chain" evidence="10">
    <location>
        <position position="234"/>
    </location>
    <ligand>
        <name>substrate</name>
        <note>ligand shared between dimeric partners</note>
    </ligand>
</feature>
<dbReference type="GO" id="GO:0046872">
    <property type="term" value="F:metal ion binding"/>
    <property type="evidence" value="ECO:0007669"/>
    <property type="project" value="UniProtKB-KW"/>
</dbReference>
<keyword evidence="4 10" id="KW-0963">Cytoplasm</keyword>
<dbReference type="GO" id="GO:0005524">
    <property type="term" value="F:ATP binding"/>
    <property type="evidence" value="ECO:0007669"/>
    <property type="project" value="UniProtKB-KW"/>
</dbReference>
<evidence type="ECO:0000256" key="8">
    <source>
        <dbReference type="ARBA" id="ARBA00022842"/>
    </source>
</evidence>
<feature type="binding site" evidence="10">
    <location>
        <position position="277"/>
    </location>
    <ligand>
        <name>substrate</name>
        <note>ligand shared between dimeric partners</note>
    </ligand>
</feature>
<dbReference type="PANTHER" id="PTHR13697">
    <property type="entry name" value="PHOSPHOFRUCTOKINASE"/>
    <property type="match status" value="1"/>
</dbReference>
<evidence type="ECO:0000256" key="4">
    <source>
        <dbReference type="ARBA" id="ARBA00022490"/>
    </source>
</evidence>
<dbReference type="PRINTS" id="PR00476">
    <property type="entry name" value="PHFRCTKINASE"/>
</dbReference>
<comment type="function">
    <text evidence="10">Catalyzes the phosphorylation of D-fructose 6-phosphate to fructose 1,6-bisphosphate by ATP, the first committing step of glycolysis.</text>
</comment>
<dbReference type="Gene3D" id="3.40.50.460">
    <property type="entry name" value="Phosphofructokinase domain"/>
    <property type="match status" value="1"/>
</dbReference>
<keyword evidence="13" id="KW-1185">Reference proteome</keyword>
<dbReference type="PANTHER" id="PTHR13697:SF52">
    <property type="entry name" value="ATP-DEPENDENT 6-PHOSPHOFRUCTOKINASE 3"/>
    <property type="match status" value="1"/>
</dbReference>
<feature type="domain" description="Phosphofructokinase" evidence="11">
    <location>
        <begin position="2"/>
        <end position="308"/>
    </location>
</feature>
<keyword evidence="8 10" id="KW-0460">Magnesium</keyword>
<dbReference type="SUPFAM" id="SSF53784">
    <property type="entry name" value="Phosphofructokinase"/>
    <property type="match status" value="1"/>
</dbReference>
<dbReference type="InterPro" id="IPR012003">
    <property type="entry name" value="ATP_PFK_prok-type"/>
</dbReference>
<dbReference type="EC" id="2.7.1.11" evidence="10"/>
<dbReference type="GO" id="GO:0048029">
    <property type="term" value="F:monosaccharide binding"/>
    <property type="evidence" value="ECO:0007669"/>
    <property type="project" value="TreeGrafter"/>
</dbReference>
<comment type="pathway">
    <text evidence="3 10">Carbohydrate degradation; glycolysis; D-glyceraldehyde 3-phosphate and glycerone phosphate from D-glucose: step 3/4.</text>
</comment>
<dbReference type="GO" id="GO:0070095">
    <property type="term" value="F:fructose-6-phosphate binding"/>
    <property type="evidence" value="ECO:0007669"/>
    <property type="project" value="TreeGrafter"/>
</dbReference>